<comment type="caution">
    <text evidence="8">The sequence shown here is derived from an EMBL/GenBank/DDBJ whole genome shotgun (WGS) entry which is preliminary data.</text>
</comment>
<gene>
    <name evidence="8" type="ORF">UV42_C0001G0020</name>
</gene>
<dbReference type="InterPro" id="IPR013325">
    <property type="entry name" value="RNA_pol_sigma_r2"/>
</dbReference>
<name>A0A0G1BIH9_9BACT</name>
<evidence type="ECO:0000256" key="3">
    <source>
        <dbReference type="ARBA" id="ARBA00023082"/>
    </source>
</evidence>
<dbReference type="Proteomes" id="UP000033867">
    <property type="component" value="Unassembled WGS sequence"/>
</dbReference>
<dbReference type="SUPFAM" id="SSF88659">
    <property type="entry name" value="Sigma3 and sigma4 domains of RNA polymerase sigma factors"/>
    <property type="match status" value="1"/>
</dbReference>
<dbReference type="Pfam" id="PF08281">
    <property type="entry name" value="Sigma70_r4_2"/>
    <property type="match status" value="1"/>
</dbReference>
<dbReference type="InterPro" id="IPR007627">
    <property type="entry name" value="RNA_pol_sigma70_r2"/>
</dbReference>
<dbReference type="GO" id="GO:0006352">
    <property type="term" value="P:DNA-templated transcription initiation"/>
    <property type="evidence" value="ECO:0007669"/>
    <property type="project" value="InterPro"/>
</dbReference>
<dbReference type="InterPro" id="IPR013324">
    <property type="entry name" value="RNA_pol_sigma_r3/r4-like"/>
</dbReference>
<evidence type="ECO:0000313" key="8">
    <source>
        <dbReference type="EMBL" id="KKS73205.1"/>
    </source>
</evidence>
<dbReference type="SUPFAM" id="SSF88946">
    <property type="entry name" value="Sigma2 domain of RNA polymerase sigma factors"/>
    <property type="match status" value="1"/>
</dbReference>
<dbReference type="InterPro" id="IPR036388">
    <property type="entry name" value="WH-like_DNA-bd_sf"/>
</dbReference>
<dbReference type="InterPro" id="IPR014284">
    <property type="entry name" value="RNA_pol_sigma-70_dom"/>
</dbReference>
<dbReference type="InterPro" id="IPR039425">
    <property type="entry name" value="RNA_pol_sigma-70-like"/>
</dbReference>
<keyword evidence="2" id="KW-0805">Transcription regulation</keyword>
<dbReference type="CDD" id="cd06171">
    <property type="entry name" value="Sigma70_r4"/>
    <property type="match status" value="1"/>
</dbReference>
<keyword evidence="5" id="KW-0804">Transcription</keyword>
<dbReference type="NCBIfam" id="TIGR02937">
    <property type="entry name" value="sigma70-ECF"/>
    <property type="match status" value="1"/>
</dbReference>
<feature type="domain" description="RNA polymerase sigma-70 region 2" evidence="6">
    <location>
        <begin position="15"/>
        <end position="81"/>
    </location>
</feature>
<dbReference type="EMBL" id="LCEK01000001">
    <property type="protein sequence ID" value="KKS73205.1"/>
    <property type="molecule type" value="Genomic_DNA"/>
</dbReference>
<keyword evidence="3" id="KW-0731">Sigma factor</keyword>
<evidence type="ECO:0000256" key="1">
    <source>
        <dbReference type="ARBA" id="ARBA00010641"/>
    </source>
</evidence>
<dbReference type="InterPro" id="IPR013249">
    <property type="entry name" value="RNA_pol_sigma70_r4_t2"/>
</dbReference>
<comment type="similarity">
    <text evidence="1">Belongs to the sigma-70 factor family. ECF subfamily.</text>
</comment>
<reference evidence="8 9" key="1">
    <citation type="journal article" date="2015" name="Nature">
        <title>rRNA introns, odd ribosomes, and small enigmatic genomes across a large radiation of phyla.</title>
        <authorList>
            <person name="Brown C.T."/>
            <person name="Hug L.A."/>
            <person name="Thomas B.C."/>
            <person name="Sharon I."/>
            <person name="Castelle C.J."/>
            <person name="Singh A."/>
            <person name="Wilkins M.J."/>
            <person name="Williams K.H."/>
            <person name="Banfield J.F."/>
        </authorList>
    </citation>
    <scope>NUCLEOTIDE SEQUENCE [LARGE SCALE GENOMIC DNA]</scope>
</reference>
<dbReference type="Pfam" id="PF04542">
    <property type="entry name" value="Sigma70_r2"/>
    <property type="match status" value="1"/>
</dbReference>
<evidence type="ECO:0000259" key="7">
    <source>
        <dbReference type="Pfam" id="PF08281"/>
    </source>
</evidence>
<evidence type="ECO:0000313" key="9">
    <source>
        <dbReference type="Proteomes" id="UP000033867"/>
    </source>
</evidence>
<proteinExistence type="inferred from homology"/>
<dbReference type="Gene3D" id="1.10.10.10">
    <property type="entry name" value="Winged helix-like DNA-binding domain superfamily/Winged helix DNA-binding domain"/>
    <property type="match status" value="1"/>
</dbReference>
<evidence type="ECO:0000256" key="5">
    <source>
        <dbReference type="ARBA" id="ARBA00023163"/>
    </source>
</evidence>
<dbReference type="GO" id="GO:0003677">
    <property type="term" value="F:DNA binding"/>
    <property type="evidence" value="ECO:0007669"/>
    <property type="project" value="UniProtKB-KW"/>
</dbReference>
<evidence type="ECO:0000256" key="4">
    <source>
        <dbReference type="ARBA" id="ARBA00023125"/>
    </source>
</evidence>
<dbReference type="Gene3D" id="1.10.1740.10">
    <property type="match status" value="1"/>
</dbReference>
<evidence type="ECO:0000259" key="6">
    <source>
        <dbReference type="Pfam" id="PF04542"/>
    </source>
</evidence>
<accession>A0A0G1BIH9</accession>
<feature type="domain" description="RNA polymerase sigma factor 70 region 4 type 2" evidence="7">
    <location>
        <begin position="114"/>
        <end position="163"/>
    </location>
</feature>
<organism evidence="8 9">
    <name type="scientific">Candidatus Magasanikbacteria bacterium GW2011_GWE2_42_7</name>
    <dbReference type="NCBI Taxonomy" id="1619052"/>
    <lineage>
        <taxon>Bacteria</taxon>
        <taxon>Candidatus Magasanikiibacteriota</taxon>
    </lineage>
</organism>
<dbReference type="GO" id="GO:0016987">
    <property type="term" value="F:sigma factor activity"/>
    <property type="evidence" value="ECO:0007669"/>
    <property type="project" value="UniProtKB-KW"/>
</dbReference>
<sequence>MAATQGDIEQLFMTLYDTYQDAIFRHCYFRVYHREIAKELAQEAFMKVWNYLQKGNTLEHPKAFLYKIATNTVIDYRRRKKEQSLEQLQDTGFQIADTDRMEETVDGNMAMAHLREVLDTLEDIYREAFLLRYIEGLKPKEIAVMTGETVNVISVRITRAKRQVQQKMKHIPTV</sequence>
<evidence type="ECO:0000256" key="2">
    <source>
        <dbReference type="ARBA" id="ARBA00023015"/>
    </source>
</evidence>
<keyword evidence="4" id="KW-0238">DNA-binding</keyword>
<dbReference type="PANTHER" id="PTHR43133:SF8">
    <property type="entry name" value="RNA POLYMERASE SIGMA FACTOR HI_1459-RELATED"/>
    <property type="match status" value="1"/>
</dbReference>
<dbReference type="PANTHER" id="PTHR43133">
    <property type="entry name" value="RNA POLYMERASE ECF-TYPE SIGMA FACTO"/>
    <property type="match status" value="1"/>
</dbReference>
<protein>
    <submittedName>
        <fullName evidence="8">RNA polymerase sigma factor</fullName>
    </submittedName>
</protein>
<dbReference type="AlphaFoldDB" id="A0A0G1BIH9"/>